<feature type="signal peptide" evidence="1">
    <location>
        <begin position="1"/>
        <end position="21"/>
    </location>
</feature>
<feature type="chain" id="PRO_5028861650" description="GPI inositol-deacylase PGAP1-like alpha/beta domain-containing protein" evidence="1">
    <location>
        <begin position="22"/>
        <end position="280"/>
    </location>
</feature>
<feature type="domain" description="GPI inositol-deacylase PGAP1-like alpha/beta" evidence="2">
    <location>
        <begin position="74"/>
        <end position="164"/>
    </location>
</feature>
<dbReference type="RefSeq" id="WP_187749198.1">
    <property type="nucleotide sequence ID" value="NZ_CP060828.1"/>
</dbReference>
<evidence type="ECO:0000259" key="2">
    <source>
        <dbReference type="Pfam" id="PF07819"/>
    </source>
</evidence>
<dbReference type="GO" id="GO:0016788">
    <property type="term" value="F:hydrolase activity, acting on ester bonds"/>
    <property type="evidence" value="ECO:0007669"/>
    <property type="project" value="InterPro"/>
</dbReference>
<evidence type="ECO:0000313" key="3">
    <source>
        <dbReference type="EMBL" id="QNP72241.1"/>
    </source>
</evidence>
<keyword evidence="4" id="KW-1185">Reference proteome</keyword>
<dbReference type="EMBL" id="CP060828">
    <property type="protein sequence ID" value="QNP72241.1"/>
    <property type="molecule type" value="Genomic_DNA"/>
</dbReference>
<organism evidence="3 4">
    <name type="scientific">Streptomyces roseirectus</name>
    <dbReference type="NCBI Taxonomy" id="2768066"/>
    <lineage>
        <taxon>Bacteria</taxon>
        <taxon>Bacillati</taxon>
        <taxon>Actinomycetota</taxon>
        <taxon>Actinomycetes</taxon>
        <taxon>Kitasatosporales</taxon>
        <taxon>Streptomycetaceae</taxon>
        <taxon>Streptomyces</taxon>
    </lineage>
</organism>
<dbReference type="Gene3D" id="3.40.50.1820">
    <property type="entry name" value="alpha/beta hydrolase"/>
    <property type="match status" value="1"/>
</dbReference>
<dbReference type="InterPro" id="IPR029058">
    <property type="entry name" value="AB_hydrolase_fold"/>
</dbReference>
<protein>
    <recommendedName>
        <fullName evidence="2">GPI inositol-deacylase PGAP1-like alpha/beta domain-containing protein</fullName>
    </recommendedName>
</protein>
<gene>
    <name evidence="3" type="ORF">IAG44_24380</name>
</gene>
<dbReference type="InterPro" id="IPR012908">
    <property type="entry name" value="PGAP1-ab_dom-like"/>
</dbReference>
<accession>A0A7H0IHH5</accession>
<sequence>MTATAVLTGLGVLATAVPAGAASTPARNNSKSEDVLLVHGYDPVWAAKFDCKDYFKDVIKGFKDYKWKGKVRGVAFYKDDWNCDFRIAKGERDRGLKQLGKDLANKIYKDYTSKGKSVDLLGHSMGGLIIQAALTGVAKKESGFPKKLYVEDVVTLGTPHAGTGWGWGHDYQQTKDMRPKSSFLKWLKNNPQSTQATDWTAIGSNSDAIVSETSATAGGFKHWARYDNLPGVDDHAALKAVGTGTHKMQYRNEPGGTSSWKKRGAPVDWATASLYYYTSW</sequence>
<dbReference type="Proteomes" id="UP000516052">
    <property type="component" value="Chromosome"/>
</dbReference>
<proteinExistence type="predicted"/>
<dbReference type="Pfam" id="PF07819">
    <property type="entry name" value="PGAP1"/>
    <property type="match status" value="1"/>
</dbReference>
<reference evidence="3 4" key="1">
    <citation type="submission" date="2020-08" db="EMBL/GenBank/DDBJ databases">
        <title>A novel species.</title>
        <authorList>
            <person name="Gao J."/>
        </authorList>
    </citation>
    <scope>NUCLEOTIDE SEQUENCE [LARGE SCALE GENOMIC DNA]</scope>
    <source>
        <strain evidence="3 4">CRXT-G-22</strain>
    </source>
</reference>
<name>A0A7H0IHH5_9ACTN</name>
<evidence type="ECO:0000256" key="1">
    <source>
        <dbReference type="SAM" id="SignalP"/>
    </source>
</evidence>
<dbReference type="AlphaFoldDB" id="A0A7H0IHH5"/>
<keyword evidence="1" id="KW-0732">Signal</keyword>
<dbReference type="SUPFAM" id="SSF53474">
    <property type="entry name" value="alpha/beta-Hydrolases"/>
    <property type="match status" value="1"/>
</dbReference>
<evidence type="ECO:0000313" key="4">
    <source>
        <dbReference type="Proteomes" id="UP000516052"/>
    </source>
</evidence>
<dbReference type="KEGG" id="sroi:IAG44_24380"/>